<dbReference type="PATRIC" id="fig|243160.12.peg.972"/>
<dbReference type="AlphaFoldDB" id="A0A0H2WIW7"/>
<dbReference type="PANTHER" id="PTHR37844:SF2">
    <property type="entry name" value="SER_THR PROTEIN PHOSPHATASE SUPERFAMILY (AFU_ORTHOLOGUE AFUA_1G14840)"/>
    <property type="match status" value="1"/>
</dbReference>
<dbReference type="RefSeq" id="WP_004192873.1">
    <property type="nucleotide sequence ID" value="NC_006348.1"/>
</dbReference>
<dbReference type="GO" id="GO:0016787">
    <property type="term" value="F:hydrolase activity"/>
    <property type="evidence" value="ECO:0007669"/>
    <property type="project" value="InterPro"/>
</dbReference>
<dbReference type="PANTHER" id="PTHR37844">
    <property type="entry name" value="SER/THR PROTEIN PHOSPHATASE SUPERFAMILY (AFU_ORTHOLOGUE AFUA_1G14840)"/>
    <property type="match status" value="1"/>
</dbReference>
<dbReference type="Pfam" id="PF00149">
    <property type="entry name" value="Metallophos"/>
    <property type="match status" value="1"/>
</dbReference>
<keyword evidence="4" id="KW-1185">Reference proteome</keyword>
<dbReference type="InterPro" id="IPR004843">
    <property type="entry name" value="Calcineurin-like_PHP"/>
</dbReference>
<sequence>MKVRVLSDLHLECNEPEAIAHAQADLVVLAGDIHNHAEGLRWAAQTFDPAVPVVYVPGNHEYYDGEFGALETAMRDAAAALDHVHYLNNDVYVDPAGRFRVLGTTLWTDFELFGNDAAALSQSIAACERVMLDFKGLIQVDWPGGADASSGESSGASREALREALRDAAAECAPNASPEESAPRRAMQTPAGASAPAATADAPAPGPRHFAPRDALALHRTARAWLERELAKPWPGATIVVTHHAPLRASLAPRYADDLASAGFISDLATLVRPPVSLWIHGHTHTSFDYTTAQGTRVVCNPHGYIRRRTGERENPSFEWGKVVTLA</sequence>
<accession>A0A0H2WIW7</accession>
<feature type="domain" description="Calcineurin-like phosphoesterase" evidence="2">
    <location>
        <begin position="1"/>
        <end position="73"/>
    </location>
</feature>
<dbReference type="InterPro" id="IPR029052">
    <property type="entry name" value="Metallo-depent_PP-like"/>
</dbReference>
<organism evidence="3 4">
    <name type="scientific">Burkholderia mallei (strain ATCC 23344)</name>
    <dbReference type="NCBI Taxonomy" id="243160"/>
    <lineage>
        <taxon>Bacteria</taxon>
        <taxon>Pseudomonadati</taxon>
        <taxon>Pseudomonadota</taxon>
        <taxon>Betaproteobacteria</taxon>
        <taxon>Burkholderiales</taxon>
        <taxon>Burkholderiaceae</taxon>
        <taxon>Burkholderia</taxon>
        <taxon>pseudomallei group</taxon>
    </lineage>
</organism>
<dbReference type="EMBL" id="CP000010">
    <property type="protein sequence ID" value="AAU49444.1"/>
    <property type="molecule type" value="Genomic_DNA"/>
</dbReference>
<protein>
    <submittedName>
        <fullName evidence="3">Ser/Thr protein phosphatase family protein</fullName>
    </submittedName>
</protein>
<evidence type="ECO:0000313" key="3">
    <source>
        <dbReference type="EMBL" id="AAU49444.1"/>
    </source>
</evidence>
<dbReference type="eggNOG" id="COG1409">
    <property type="taxonomic scope" value="Bacteria"/>
</dbReference>
<dbReference type="Gene3D" id="3.60.21.10">
    <property type="match status" value="2"/>
</dbReference>
<evidence type="ECO:0000259" key="2">
    <source>
        <dbReference type="Pfam" id="PF00149"/>
    </source>
</evidence>
<dbReference type="GeneID" id="92978695"/>
<evidence type="ECO:0000256" key="1">
    <source>
        <dbReference type="SAM" id="MobiDB-lite"/>
    </source>
</evidence>
<reference evidence="3 4" key="1">
    <citation type="journal article" date="2004" name="Proc. Natl. Acad. Sci. U.S.A.">
        <title>Structural flexibility in the Burkholderia mallei genome.</title>
        <authorList>
            <person name="Nierman W.C."/>
            <person name="DeShazer D."/>
            <person name="Kim H.S."/>
            <person name="Tettelin H."/>
            <person name="Nelson K.E."/>
            <person name="Feldblyum T."/>
            <person name="Ulrich R.L."/>
            <person name="Ronning C.M."/>
            <person name="Brinkac L.M."/>
            <person name="Daugherty S.C."/>
            <person name="Davidsen T.D."/>
            <person name="Deboy R.T."/>
            <person name="Dimitrov G."/>
            <person name="Dodson R.J."/>
            <person name="Durkin A.S."/>
            <person name="Gwinn M.L."/>
            <person name="Haft D.H."/>
            <person name="Khouri H."/>
            <person name="Kolonay J.F."/>
            <person name="Madupu R."/>
            <person name="Mohammoud Y."/>
            <person name="Nelson W.C."/>
            <person name="Radune D."/>
            <person name="Romero C.M."/>
            <person name="Sarria S."/>
            <person name="Selengut J."/>
            <person name="Shamblin C."/>
            <person name="Sullivan S.A."/>
            <person name="White O."/>
            <person name="Yu Y."/>
            <person name="Zafar N."/>
            <person name="Zhou L."/>
            <person name="Fraser C.M."/>
        </authorList>
    </citation>
    <scope>NUCLEOTIDE SEQUENCE [LARGE SCALE GENOMIC DNA]</scope>
    <source>
        <strain evidence="3 4">ATCC 23344</strain>
    </source>
</reference>
<dbReference type="Proteomes" id="UP000006693">
    <property type="component" value="Chromosome 1"/>
</dbReference>
<feature type="compositionally biased region" description="Low complexity" evidence="1">
    <location>
        <begin position="189"/>
        <end position="203"/>
    </location>
</feature>
<evidence type="ECO:0000313" key="4">
    <source>
        <dbReference type="Proteomes" id="UP000006693"/>
    </source>
</evidence>
<gene>
    <name evidence="3" type="ordered locus">BMA0938</name>
</gene>
<dbReference type="SUPFAM" id="SSF56300">
    <property type="entry name" value="Metallo-dependent phosphatases"/>
    <property type="match status" value="1"/>
</dbReference>
<feature type="region of interest" description="Disordered" evidence="1">
    <location>
        <begin position="169"/>
        <end position="211"/>
    </location>
</feature>
<proteinExistence type="predicted"/>
<dbReference type="KEGG" id="bma:BMA0938"/>
<dbReference type="HOGENOM" id="CLU_060372_3_0_4"/>
<name>A0A0H2WIW7_BURMA</name>